<feature type="transmembrane region" description="Helical" evidence="7">
    <location>
        <begin position="240"/>
        <end position="261"/>
    </location>
</feature>
<evidence type="ECO:0000313" key="8">
    <source>
        <dbReference type="EMBL" id="KAF5855929.1"/>
    </source>
</evidence>
<feature type="transmembrane region" description="Helical" evidence="7">
    <location>
        <begin position="432"/>
        <end position="455"/>
    </location>
</feature>
<feature type="transmembrane region" description="Helical" evidence="7">
    <location>
        <begin position="179"/>
        <end position="198"/>
    </location>
</feature>
<organism evidence="8 9">
    <name type="scientific">Petromyces alliaceus</name>
    <name type="common">Aspergillus alliaceus</name>
    <dbReference type="NCBI Taxonomy" id="209559"/>
    <lineage>
        <taxon>Eukaryota</taxon>
        <taxon>Fungi</taxon>
        <taxon>Dikarya</taxon>
        <taxon>Ascomycota</taxon>
        <taxon>Pezizomycotina</taxon>
        <taxon>Eurotiomycetes</taxon>
        <taxon>Eurotiomycetidae</taxon>
        <taxon>Eurotiales</taxon>
        <taxon>Aspergillaceae</taxon>
        <taxon>Aspergillus</taxon>
        <taxon>Aspergillus subgen. Circumdati</taxon>
    </lineage>
</organism>
<dbReference type="NCBIfam" id="TIGR00797">
    <property type="entry name" value="matE"/>
    <property type="match status" value="1"/>
</dbReference>
<sequence>MPRQHPPRHNDLPNAEEEPTEYTSLFPKPTDNDALKDADTNDGYDSSSEGWHRYLGEFWILLKGSIPVILAYTLQNSLQTVSVLIVGRSSPGDLATSAFSLMFAMITAWMIALGGTTALDTLASSSFTGSSNKHDLGVLLQRGFFVLSLFYTPVAILWACSEPVFLFLGQDHQLSRDSARFLSCLIPGGLGYIYFELIKKYLQAQGIMRPGTYVLMITSPFNALLNYLCCYAFDMGLLGAPFALGISYWLSFILLALYARFVAGSECWGGWSREAFQNLGTFARLAFLGIIHVGTEWWAFEIVALAAGRLGTIALAAQSVIMTADQVLNTIPFGVGVATSARVGNLLGSRNAPGAAKAANTAAWLSIFLGAVVLVVLMGTRHDFAKIFNSDERVVRLTAEVLPYVALFQIADGLNGSCGGSLRGMGRQHVGAMINLVSYYCGALPLGIWLAFHGWGLKGLWMGQCIALYLVGALEWMIVALSNWNKEVDKAFARMDVERLDEM</sequence>
<dbReference type="GO" id="GO:1990961">
    <property type="term" value="P:xenobiotic detoxification by transmembrane export across the plasma membrane"/>
    <property type="evidence" value="ECO:0007669"/>
    <property type="project" value="InterPro"/>
</dbReference>
<feature type="transmembrane region" description="Helical" evidence="7">
    <location>
        <begin position="94"/>
        <end position="119"/>
    </location>
</feature>
<evidence type="ECO:0000256" key="1">
    <source>
        <dbReference type="ARBA" id="ARBA00004141"/>
    </source>
</evidence>
<feature type="transmembrane region" description="Helical" evidence="7">
    <location>
        <begin position="282"/>
        <end position="300"/>
    </location>
</feature>
<keyword evidence="4 7" id="KW-1133">Transmembrane helix</keyword>
<dbReference type="InterPro" id="IPR045069">
    <property type="entry name" value="MATE_euk"/>
</dbReference>
<evidence type="ECO:0000256" key="5">
    <source>
        <dbReference type="ARBA" id="ARBA00023136"/>
    </source>
</evidence>
<feature type="transmembrane region" description="Helical" evidence="7">
    <location>
        <begin position="210"/>
        <end position="228"/>
    </location>
</feature>
<comment type="caution">
    <text evidence="8">The sequence shown here is derived from an EMBL/GenBank/DDBJ whole genome shotgun (WGS) entry which is preliminary data.</text>
</comment>
<feature type="region of interest" description="Disordered" evidence="6">
    <location>
        <begin position="1"/>
        <end position="46"/>
    </location>
</feature>
<comment type="similarity">
    <text evidence="2">Belongs to the multi antimicrobial extrusion (MATE) (TC 2.A.66.1) family.</text>
</comment>
<dbReference type="CDD" id="cd13132">
    <property type="entry name" value="MATE_eukaryotic"/>
    <property type="match status" value="1"/>
</dbReference>
<dbReference type="EMBL" id="SPNV01000367">
    <property type="protein sequence ID" value="KAF5855929.1"/>
    <property type="molecule type" value="Genomic_DNA"/>
</dbReference>
<feature type="compositionally biased region" description="Basic and acidic residues" evidence="6">
    <location>
        <begin position="30"/>
        <end position="39"/>
    </location>
</feature>
<feature type="transmembrane region" description="Helical" evidence="7">
    <location>
        <begin position="461"/>
        <end position="484"/>
    </location>
</feature>
<protein>
    <recommendedName>
        <fullName evidence="10">MATE efflux family protein subfamily</fullName>
    </recommendedName>
</protein>
<feature type="transmembrane region" description="Helical" evidence="7">
    <location>
        <begin position="362"/>
        <end position="380"/>
    </location>
</feature>
<dbReference type="Pfam" id="PF01554">
    <property type="entry name" value="MatE"/>
    <property type="match status" value="2"/>
</dbReference>
<evidence type="ECO:0000313" key="9">
    <source>
        <dbReference type="Proteomes" id="UP000541154"/>
    </source>
</evidence>
<accession>A0A8H6E1J8</accession>
<comment type="subcellular location">
    <subcellularLocation>
        <location evidence="1">Membrane</location>
        <topology evidence="1">Multi-pass membrane protein</topology>
    </subcellularLocation>
</comment>
<evidence type="ECO:0000256" key="3">
    <source>
        <dbReference type="ARBA" id="ARBA00022692"/>
    </source>
</evidence>
<dbReference type="Proteomes" id="UP000541154">
    <property type="component" value="Unassembled WGS sequence"/>
</dbReference>
<name>A0A8H6E1J8_PETAA</name>
<dbReference type="GO" id="GO:0016020">
    <property type="term" value="C:membrane"/>
    <property type="evidence" value="ECO:0007669"/>
    <property type="project" value="UniProtKB-SubCell"/>
</dbReference>
<dbReference type="GO" id="GO:0042910">
    <property type="term" value="F:xenobiotic transmembrane transporter activity"/>
    <property type="evidence" value="ECO:0007669"/>
    <property type="project" value="InterPro"/>
</dbReference>
<dbReference type="PANTHER" id="PTHR11206">
    <property type="entry name" value="MULTIDRUG RESISTANCE PROTEIN"/>
    <property type="match status" value="1"/>
</dbReference>
<dbReference type="AlphaFoldDB" id="A0A8H6E1J8"/>
<keyword evidence="3 7" id="KW-0812">Transmembrane</keyword>
<proteinExistence type="inferred from homology"/>
<evidence type="ECO:0008006" key="10">
    <source>
        <dbReference type="Google" id="ProtNLM"/>
    </source>
</evidence>
<keyword evidence="5 7" id="KW-0472">Membrane</keyword>
<reference evidence="8 9" key="1">
    <citation type="submission" date="2019-04" db="EMBL/GenBank/DDBJ databases">
        <title>Aspergillus burnettii sp. nov., novel species from soil in southeast Queensland.</title>
        <authorList>
            <person name="Gilchrist C.L.M."/>
            <person name="Pitt J.I."/>
            <person name="Lange L."/>
            <person name="Lacey H.J."/>
            <person name="Vuong D."/>
            <person name="Midgley D.J."/>
            <person name="Greenfield P."/>
            <person name="Bradbury M."/>
            <person name="Lacey E."/>
            <person name="Busk P.K."/>
            <person name="Pilgaard B."/>
            <person name="Chooi Y.H."/>
            <person name="Piggott A.M."/>
        </authorList>
    </citation>
    <scope>NUCLEOTIDE SEQUENCE [LARGE SCALE GENOMIC DNA]</scope>
    <source>
        <strain evidence="8 9">FRR 5400</strain>
    </source>
</reference>
<evidence type="ECO:0000256" key="6">
    <source>
        <dbReference type="SAM" id="MobiDB-lite"/>
    </source>
</evidence>
<feature type="transmembrane region" description="Helical" evidence="7">
    <location>
        <begin position="139"/>
        <end position="159"/>
    </location>
</feature>
<evidence type="ECO:0000256" key="4">
    <source>
        <dbReference type="ARBA" id="ARBA00022989"/>
    </source>
</evidence>
<evidence type="ECO:0000256" key="2">
    <source>
        <dbReference type="ARBA" id="ARBA00010199"/>
    </source>
</evidence>
<keyword evidence="9" id="KW-1185">Reference proteome</keyword>
<gene>
    <name evidence="8" type="ORF">ETB97_008173</name>
</gene>
<dbReference type="InterPro" id="IPR002528">
    <property type="entry name" value="MATE_fam"/>
</dbReference>
<dbReference type="GO" id="GO:0015297">
    <property type="term" value="F:antiporter activity"/>
    <property type="evidence" value="ECO:0007669"/>
    <property type="project" value="InterPro"/>
</dbReference>
<evidence type="ECO:0000256" key="7">
    <source>
        <dbReference type="SAM" id="Phobius"/>
    </source>
</evidence>